<feature type="transmembrane region" description="Helical" evidence="1">
    <location>
        <begin position="64"/>
        <end position="82"/>
    </location>
</feature>
<comment type="caution">
    <text evidence="2">The sequence shown here is derived from an EMBL/GenBank/DDBJ whole genome shotgun (WGS) entry which is preliminary data.</text>
</comment>
<dbReference type="InterPro" id="IPR025238">
    <property type="entry name" value="DUF4184"/>
</dbReference>
<keyword evidence="1" id="KW-0472">Membrane</keyword>
<reference evidence="2 3" key="1">
    <citation type="submission" date="2020-03" db="EMBL/GenBank/DDBJ databases">
        <title>Draft genome of Streptomyces sp. ventii, isolated from the Axial Seamount in the Pacific Ocean, and resequencing of the two type strains Streptomyces lonarensis strain NCL 716 and Streptomyces bohaiensis strain 11A07.</title>
        <authorList>
            <person name="Loughran R.M."/>
            <person name="Pfannmuller K.M."/>
            <person name="Wasson B.J."/>
            <person name="Deadmond M.C."/>
            <person name="Paddock B.E."/>
            <person name="Koyack M.J."/>
            <person name="Gallegos D.A."/>
            <person name="Mitchell E.A."/>
            <person name="Ushijima B."/>
            <person name="Saw J.H."/>
            <person name="Mcphail K.L."/>
            <person name="Videau P."/>
        </authorList>
    </citation>
    <scope>NUCLEOTIDE SEQUENCE [LARGE SCALE GENOMIC DNA]</scope>
    <source>
        <strain evidence="3">5675061</strain>
    </source>
</reference>
<feature type="transmembrane region" description="Helical" evidence="1">
    <location>
        <begin position="114"/>
        <end position="131"/>
    </location>
</feature>
<dbReference type="Pfam" id="PF13803">
    <property type="entry name" value="DUF4184"/>
    <property type="match status" value="1"/>
</dbReference>
<name>A0ABX1AME3_9ACTN</name>
<keyword evidence="1" id="KW-0812">Transmembrane</keyword>
<dbReference type="EMBL" id="JAAVJB010000042">
    <property type="protein sequence ID" value="NJP66240.1"/>
    <property type="molecule type" value="Genomic_DNA"/>
</dbReference>
<keyword evidence="3" id="KW-1185">Reference proteome</keyword>
<proteinExistence type="predicted"/>
<keyword evidence="1" id="KW-1133">Transmembrane helix</keyword>
<dbReference type="Proteomes" id="UP000746503">
    <property type="component" value="Unassembled WGS sequence"/>
</dbReference>
<evidence type="ECO:0000256" key="1">
    <source>
        <dbReference type="SAM" id="Phobius"/>
    </source>
</evidence>
<organism evidence="2 3">
    <name type="scientific">Streptomyces spiramenti</name>
    <dbReference type="NCBI Taxonomy" id="2720606"/>
    <lineage>
        <taxon>Bacteria</taxon>
        <taxon>Bacillati</taxon>
        <taxon>Actinomycetota</taxon>
        <taxon>Actinomycetes</taxon>
        <taxon>Kitasatosporales</taxon>
        <taxon>Streptomycetaceae</taxon>
        <taxon>Streptomyces</taxon>
    </lineage>
</organism>
<feature type="non-terminal residue" evidence="2">
    <location>
        <position position="209"/>
    </location>
</feature>
<accession>A0ABX1AME3</accession>
<evidence type="ECO:0000313" key="3">
    <source>
        <dbReference type="Proteomes" id="UP000746503"/>
    </source>
</evidence>
<protein>
    <submittedName>
        <fullName evidence="2">DUF4184 family protein</fullName>
    </submittedName>
</protein>
<dbReference type="RefSeq" id="WP_167932766.1">
    <property type="nucleotide sequence ID" value="NZ_JAAVJB010000042.1"/>
</dbReference>
<gene>
    <name evidence="2" type="ORF">HCJ92_08030</name>
</gene>
<feature type="transmembrane region" description="Helical" evidence="1">
    <location>
        <begin position="161"/>
        <end position="179"/>
    </location>
</feature>
<sequence>MPFTLSHPAAVLPLLRHPFSAPALVCGAIAPDMPYFLGAARIPVGAQSWYEPFLNATATHRLDGLPLSLALALVLLLLWALVRRPLSALLRPEAVVPDRAATSERGARVRGRRAAWVLLSALIGVLTHLVWDSVTHGGGLLVPDPGWLRAHLVGDLTVARFLQHLSTVGGGAAVGAHLWRRWSADRARGAAVVVPPRGARAGAVGLLAV</sequence>
<evidence type="ECO:0000313" key="2">
    <source>
        <dbReference type="EMBL" id="NJP66240.1"/>
    </source>
</evidence>